<comment type="caution">
    <text evidence="1">The sequence shown here is derived from an EMBL/GenBank/DDBJ whole genome shotgun (WGS) entry which is preliminary data.</text>
</comment>
<keyword evidence="2" id="KW-1185">Reference proteome</keyword>
<dbReference type="OrthoDB" id="6713694at2"/>
<proteinExistence type="predicted"/>
<name>A0A437MJW3_9PROT</name>
<gene>
    <name evidence="1" type="ORF">EOD42_08890</name>
</gene>
<dbReference type="AlphaFoldDB" id="A0A437MJW3"/>
<reference evidence="1 2" key="1">
    <citation type="submission" date="2019-01" db="EMBL/GenBank/DDBJ databases">
        <authorList>
            <person name="Chen W.-M."/>
        </authorList>
    </citation>
    <scope>NUCLEOTIDE SEQUENCE [LARGE SCALE GENOMIC DNA]</scope>
    <source>
        <strain evidence="1 2">CCP-6</strain>
    </source>
</reference>
<dbReference type="GO" id="GO:0016788">
    <property type="term" value="F:hydrolase activity, acting on ester bonds"/>
    <property type="evidence" value="ECO:0007669"/>
    <property type="project" value="UniProtKB-ARBA"/>
</dbReference>
<dbReference type="Gene3D" id="3.40.50.1110">
    <property type="entry name" value="SGNH hydrolase"/>
    <property type="match status" value="1"/>
</dbReference>
<dbReference type="SUPFAM" id="SSF52266">
    <property type="entry name" value="SGNH hydrolase"/>
    <property type="match status" value="1"/>
</dbReference>
<protein>
    <recommendedName>
        <fullName evidence="3">Sialate O-acetylesterase domain-containing protein</fullName>
    </recommendedName>
</protein>
<sequence length="771" mass="80933">MSVVETLMTYANQERIDEALVARDEAVQALDAVKAAVLDAATQVRTFADLQLIAGTGVGVLAEVYADPAAPATANPDGSNRNGRYRWSGSAWTYDGPSVGVLGQRTATLEGNFASDAARDWIVWVLRTLAGDGLLSIEQDGTFRMPAGAIRPGSGSALWQLVDPRGMVAALLDNTRWATAGLSVEHTGRQESLLGFALETPADDPTGRVLYRIRLSSGLVLAQWLADGTVEIGGLKLTTGGIALPGMTLASDGSSSSNLGLDAMPLDDPAALLRLRVGNMIVAKIGTDGTVHVPRIQTYAGGSTSGFTAEEIAAADAYAAAYSAGVNGRQVTAVRPLLPGLNQFDIRGQSLAVGYETHPAAMTSQRLDNRMIGGSVHAASAPWTPFGSTALSPLVATVRDSASATLLTPEQIAALTFGDDAFGETVLECALDHLRQVYLDRRGLSADPSLLFVATESGQGGQPIANFVPGASANCYARIAGAMTQGKAAATGAALPWQLVAWPWLQGEQDYTASGIDKATYRATFETIRAAANADALAAATAGAGDARPPACFMYQTGGAYVRQASNLAIGQAQLELALERPDVFMASPSYFVPDKGGHLTTNGVRWLGAIFGKVMARILIDRRDWEPLHPVRLLWRARSALLAFHTPEGALQWGLPYVQGVATDYATKGFSARDDAGDIPLTSVQIAGQRVVLLAFGRDVVGTPIIEYGQQNSCAGNGCLRDSDGTVSTTAYTYLPSTGMDATENIAALVGKPYPQNNWCAHFSMPAIAA</sequence>
<evidence type="ECO:0008006" key="3">
    <source>
        <dbReference type="Google" id="ProtNLM"/>
    </source>
</evidence>
<accession>A0A437MJW3</accession>
<dbReference type="InterPro" id="IPR036514">
    <property type="entry name" value="SGNH_hydro_sf"/>
</dbReference>
<evidence type="ECO:0000313" key="2">
    <source>
        <dbReference type="Proteomes" id="UP000282957"/>
    </source>
</evidence>
<organism evidence="1 2">
    <name type="scientific">Rhodovarius crocodyli</name>
    <dbReference type="NCBI Taxonomy" id="1979269"/>
    <lineage>
        <taxon>Bacteria</taxon>
        <taxon>Pseudomonadati</taxon>
        <taxon>Pseudomonadota</taxon>
        <taxon>Alphaproteobacteria</taxon>
        <taxon>Acetobacterales</taxon>
        <taxon>Roseomonadaceae</taxon>
        <taxon>Rhodovarius</taxon>
    </lineage>
</organism>
<dbReference type="EMBL" id="SACL01000002">
    <property type="protein sequence ID" value="RVT97896.1"/>
    <property type="molecule type" value="Genomic_DNA"/>
</dbReference>
<dbReference type="RefSeq" id="WP_127787125.1">
    <property type="nucleotide sequence ID" value="NZ_SACL01000002.1"/>
</dbReference>
<evidence type="ECO:0000313" key="1">
    <source>
        <dbReference type="EMBL" id="RVT97896.1"/>
    </source>
</evidence>
<dbReference type="Proteomes" id="UP000282957">
    <property type="component" value="Unassembled WGS sequence"/>
</dbReference>